<name>A0ACC1HL07_9FUNG</name>
<keyword evidence="1" id="KW-0251">Elongation factor</keyword>
<keyword evidence="2" id="KW-1185">Reference proteome</keyword>
<proteinExistence type="predicted"/>
<gene>
    <name evidence="1" type="primary">MEF1_1</name>
    <name evidence="1" type="ORF">EV182_002187</name>
</gene>
<sequence>MFVPDPVISLSLTPKNRTSPNFSKALSRFQREDPTFRVHVDPESKQTIISGMGELHLDIYVERMRREYNVDCITGKPQVAFRETPGQKTKFNYTHKKQSGGAGQYGRVIGYIEPISLDENPERPFEFVNNVVGGSIPSQYILACEKGFMDGLKDGFLIGHPIVGVRMVLEDGLAHSVDSSELAFRLATFYAFREAMRQATSKVLEPIMTVEVSVPSEFQGNVLGSINKRHGIIVDTEVQEDYCTILAEVPLNNMFGYSTELRSATQGKGEFSMEYKKHAPVLPNIQEEMIKEFQKKKVAEK</sequence>
<evidence type="ECO:0000313" key="1">
    <source>
        <dbReference type="EMBL" id="KAJ1674974.1"/>
    </source>
</evidence>
<dbReference type="EMBL" id="JAMZIH010005563">
    <property type="protein sequence ID" value="KAJ1674974.1"/>
    <property type="molecule type" value="Genomic_DNA"/>
</dbReference>
<dbReference type="Proteomes" id="UP001145114">
    <property type="component" value="Unassembled WGS sequence"/>
</dbReference>
<protein>
    <submittedName>
        <fullName evidence="1">Elongation factor G, mitochondrial</fullName>
    </submittedName>
</protein>
<reference evidence="1" key="1">
    <citation type="submission" date="2022-06" db="EMBL/GenBank/DDBJ databases">
        <title>Phylogenomic reconstructions and comparative analyses of Kickxellomycotina fungi.</title>
        <authorList>
            <person name="Reynolds N.K."/>
            <person name="Stajich J.E."/>
            <person name="Barry K."/>
            <person name="Grigoriev I.V."/>
            <person name="Crous P."/>
            <person name="Smith M.E."/>
        </authorList>
    </citation>
    <scope>NUCLEOTIDE SEQUENCE</scope>
    <source>
        <strain evidence="1">RSA 2271</strain>
    </source>
</reference>
<accession>A0ACC1HL07</accession>
<comment type="caution">
    <text evidence="1">The sequence shown here is derived from an EMBL/GenBank/DDBJ whole genome shotgun (WGS) entry which is preliminary data.</text>
</comment>
<organism evidence="1 2">
    <name type="scientific">Spiromyces aspiralis</name>
    <dbReference type="NCBI Taxonomy" id="68401"/>
    <lineage>
        <taxon>Eukaryota</taxon>
        <taxon>Fungi</taxon>
        <taxon>Fungi incertae sedis</taxon>
        <taxon>Zoopagomycota</taxon>
        <taxon>Kickxellomycotina</taxon>
        <taxon>Kickxellomycetes</taxon>
        <taxon>Kickxellales</taxon>
        <taxon>Kickxellaceae</taxon>
        <taxon>Spiromyces</taxon>
    </lineage>
</organism>
<keyword evidence="1" id="KW-0648">Protein biosynthesis</keyword>
<evidence type="ECO:0000313" key="2">
    <source>
        <dbReference type="Proteomes" id="UP001145114"/>
    </source>
</evidence>